<dbReference type="InterPro" id="IPR029058">
    <property type="entry name" value="AB_hydrolase_fold"/>
</dbReference>
<dbReference type="Gene3D" id="3.40.50.1820">
    <property type="entry name" value="alpha/beta hydrolase"/>
    <property type="match status" value="1"/>
</dbReference>
<sequence>MKYITSNDGAKISYSIYGNGPALVLAHGMGAKKEMWKEYGWIDVLQDKFTTICIDLRGNGESDKSYEPEFYYLQNILNDIKSVVSECGFSEYNYFGHSYGATVGLQLWKYDSNIRKVICGGTTFGDEFFKQVVPEWIIDYKELSHKKDNNELEDLSEDDREWIKKTDISLILAQLKAWNSWSKVDPDEGKTPLAIYSGSNDNPRVLENLEKNEKAIKENNIKFKIFDGLDHKDLVRNIEKVSPWTLNFL</sequence>
<dbReference type="InterPro" id="IPR050266">
    <property type="entry name" value="AB_hydrolase_sf"/>
</dbReference>
<dbReference type="PANTHER" id="PTHR43798:SF31">
    <property type="entry name" value="AB HYDROLASE SUPERFAMILY PROTEIN YCLE"/>
    <property type="match status" value="1"/>
</dbReference>
<dbReference type="KEGG" id="cint:HZF06_22810"/>
<keyword evidence="1 3" id="KW-0378">Hydrolase</keyword>
<reference evidence="3 4" key="1">
    <citation type="submission" date="2020-07" db="EMBL/GenBank/DDBJ databases">
        <title>Electron transfer.</title>
        <authorList>
            <person name="Huang L."/>
            <person name="Liu X."/>
            <person name="Zhou S."/>
        </authorList>
    </citation>
    <scope>NUCLEOTIDE SEQUENCE [LARGE SCALE GENOMIC DNA]</scope>
    <source>
        <strain evidence="3 4">Lx1</strain>
    </source>
</reference>
<organism evidence="3 4">
    <name type="scientific">Clostridium intestinale</name>
    <dbReference type="NCBI Taxonomy" id="36845"/>
    <lineage>
        <taxon>Bacteria</taxon>
        <taxon>Bacillati</taxon>
        <taxon>Bacillota</taxon>
        <taxon>Clostridia</taxon>
        <taxon>Eubacteriales</taxon>
        <taxon>Clostridiaceae</taxon>
        <taxon>Clostridium</taxon>
    </lineage>
</organism>
<dbReference type="EMBL" id="CP059378">
    <property type="protein sequence ID" value="QLY79813.1"/>
    <property type="molecule type" value="Genomic_DNA"/>
</dbReference>
<protein>
    <submittedName>
        <fullName evidence="3">Alpha/beta fold hydrolase</fullName>
    </submittedName>
</protein>
<dbReference type="Pfam" id="PF00561">
    <property type="entry name" value="Abhydrolase_1"/>
    <property type="match status" value="1"/>
</dbReference>
<dbReference type="InterPro" id="IPR000073">
    <property type="entry name" value="AB_hydrolase_1"/>
</dbReference>
<name>A0A7D6ZU52_9CLOT</name>
<dbReference type="RefSeq" id="WP_181601799.1">
    <property type="nucleotide sequence ID" value="NZ_CP059378.1"/>
</dbReference>
<dbReference type="SUPFAM" id="SSF53474">
    <property type="entry name" value="alpha/beta-Hydrolases"/>
    <property type="match status" value="1"/>
</dbReference>
<proteinExistence type="predicted"/>
<evidence type="ECO:0000259" key="2">
    <source>
        <dbReference type="Pfam" id="PF00561"/>
    </source>
</evidence>
<evidence type="ECO:0000313" key="4">
    <source>
        <dbReference type="Proteomes" id="UP000512286"/>
    </source>
</evidence>
<dbReference type="AlphaFoldDB" id="A0A7D6ZU52"/>
<accession>A0A7D6ZU52</accession>
<dbReference type="GO" id="GO:0016020">
    <property type="term" value="C:membrane"/>
    <property type="evidence" value="ECO:0007669"/>
    <property type="project" value="TreeGrafter"/>
</dbReference>
<evidence type="ECO:0000313" key="3">
    <source>
        <dbReference type="EMBL" id="QLY79813.1"/>
    </source>
</evidence>
<dbReference type="Proteomes" id="UP000512286">
    <property type="component" value="Chromosome"/>
</dbReference>
<dbReference type="GO" id="GO:0016787">
    <property type="term" value="F:hydrolase activity"/>
    <property type="evidence" value="ECO:0007669"/>
    <property type="project" value="UniProtKB-KW"/>
</dbReference>
<feature type="domain" description="AB hydrolase-1" evidence="2">
    <location>
        <begin position="21"/>
        <end position="184"/>
    </location>
</feature>
<dbReference type="PANTHER" id="PTHR43798">
    <property type="entry name" value="MONOACYLGLYCEROL LIPASE"/>
    <property type="match status" value="1"/>
</dbReference>
<gene>
    <name evidence="3" type="ORF">HZF06_22810</name>
</gene>
<evidence type="ECO:0000256" key="1">
    <source>
        <dbReference type="ARBA" id="ARBA00022801"/>
    </source>
</evidence>